<evidence type="ECO:0000313" key="1">
    <source>
        <dbReference type="EMBL" id="KAJ8627917.1"/>
    </source>
</evidence>
<proteinExistence type="predicted"/>
<dbReference type="Proteomes" id="UP001234297">
    <property type="component" value="Chromosome 6"/>
</dbReference>
<gene>
    <name evidence="1" type="ORF">MRB53_021224</name>
</gene>
<organism evidence="1 2">
    <name type="scientific">Persea americana</name>
    <name type="common">Avocado</name>
    <dbReference type="NCBI Taxonomy" id="3435"/>
    <lineage>
        <taxon>Eukaryota</taxon>
        <taxon>Viridiplantae</taxon>
        <taxon>Streptophyta</taxon>
        <taxon>Embryophyta</taxon>
        <taxon>Tracheophyta</taxon>
        <taxon>Spermatophyta</taxon>
        <taxon>Magnoliopsida</taxon>
        <taxon>Magnoliidae</taxon>
        <taxon>Laurales</taxon>
        <taxon>Lauraceae</taxon>
        <taxon>Persea</taxon>
    </lineage>
</organism>
<name>A0ACC2L4B0_PERAE</name>
<protein>
    <submittedName>
        <fullName evidence="1">Uncharacterized protein</fullName>
    </submittedName>
</protein>
<comment type="caution">
    <text evidence="1">The sequence shown here is derived from an EMBL/GenBank/DDBJ whole genome shotgun (WGS) entry which is preliminary data.</text>
</comment>
<reference evidence="1 2" key="1">
    <citation type="journal article" date="2022" name="Hortic Res">
        <title>A haplotype resolved chromosomal level avocado genome allows analysis of novel avocado genes.</title>
        <authorList>
            <person name="Nath O."/>
            <person name="Fletcher S.J."/>
            <person name="Hayward A."/>
            <person name="Shaw L.M."/>
            <person name="Masouleh A.K."/>
            <person name="Furtado A."/>
            <person name="Henry R.J."/>
            <person name="Mitter N."/>
        </authorList>
    </citation>
    <scope>NUCLEOTIDE SEQUENCE [LARGE SCALE GENOMIC DNA]</scope>
    <source>
        <strain evidence="2">cv. Hass</strain>
    </source>
</reference>
<evidence type="ECO:0000313" key="2">
    <source>
        <dbReference type="Proteomes" id="UP001234297"/>
    </source>
</evidence>
<accession>A0ACC2L4B0</accession>
<sequence>MTRLENMDPRFYKAAMKGDMLLDPLAPNLTLCLTQRNTMLHIAIKFKKQEIVQRMIGLCSSLIFQPNPKGDTPLHLAARAGHLGLIKLLTPTLNLVEGYPDLEVGNSVQ</sequence>
<dbReference type="EMBL" id="CM056814">
    <property type="protein sequence ID" value="KAJ8627917.1"/>
    <property type="molecule type" value="Genomic_DNA"/>
</dbReference>
<keyword evidence="2" id="KW-1185">Reference proteome</keyword>